<proteinExistence type="predicted"/>
<evidence type="ECO:0000256" key="2">
    <source>
        <dbReference type="SAM" id="MobiDB-lite"/>
    </source>
</evidence>
<dbReference type="EMBL" id="LAZR01029081">
    <property type="protein sequence ID" value="KKL60635.1"/>
    <property type="molecule type" value="Genomic_DNA"/>
</dbReference>
<accession>A0A0F9FTE6</accession>
<feature type="region of interest" description="Disordered" evidence="2">
    <location>
        <begin position="64"/>
        <end position="84"/>
    </location>
</feature>
<dbReference type="AlphaFoldDB" id="A0A0F9FTE6"/>
<feature type="compositionally biased region" description="Pro residues" evidence="2">
    <location>
        <begin position="140"/>
        <end position="150"/>
    </location>
</feature>
<evidence type="ECO:0000313" key="3">
    <source>
        <dbReference type="EMBL" id="KKL60635.1"/>
    </source>
</evidence>
<organism evidence="3">
    <name type="scientific">marine sediment metagenome</name>
    <dbReference type="NCBI Taxonomy" id="412755"/>
    <lineage>
        <taxon>unclassified sequences</taxon>
        <taxon>metagenomes</taxon>
        <taxon>ecological metagenomes</taxon>
    </lineage>
</organism>
<feature type="region of interest" description="Disordered" evidence="2">
    <location>
        <begin position="100"/>
        <end position="161"/>
    </location>
</feature>
<feature type="compositionally biased region" description="Polar residues" evidence="2">
    <location>
        <begin position="64"/>
        <end position="73"/>
    </location>
</feature>
<sequence>MKFPILELRQRKCDLVAEAGTLIDAAEKENRDLTEKEQVQYDALTKEIASATGRIERVEHQMDQEAQLSSQARAASGGSVESQEKKFDGFGDWLIAVAHAGRSGRHPPPAAGPRSAATRARDYARGQSRPRCSHLRWPGPTAPKAPPCRYIPPGGSHLSER</sequence>
<comment type="caution">
    <text evidence="3">The sequence shown here is derived from an EMBL/GenBank/DDBJ whole genome shotgun (WGS) entry which is preliminary data.</text>
</comment>
<reference evidence="3" key="1">
    <citation type="journal article" date="2015" name="Nature">
        <title>Complex archaea that bridge the gap between prokaryotes and eukaryotes.</title>
        <authorList>
            <person name="Spang A."/>
            <person name="Saw J.H."/>
            <person name="Jorgensen S.L."/>
            <person name="Zaremba-Niedzwiedzka K."/>
            <person name="Martijn J."/>
            <person name="Lind A.E."/>
            <person name="van Eijk R."/>
            <person name="Schleper C."/>
            <person name="Guy L."/>
            <person name="Ettema T.J."/>
        </authorList>
    </citation>
    <scope>NUCLEOTIDE SEQUENCE</scope>
</reference>
<feature type="coiled-coil region" evidence="1">
    <location>
        <begin position="16"/>
        <end position="61"/>
    </location>
</feature>
<gene>
    <name evidence="3" type="ORF">LCGC14_2203360</name>
</gene>
<evidence type="ECO:0000256" key="1">
    <source>
        <dbReference type="SAM" id="Coils"/>
    </source>
</evidence>
<protein>
    <submittedName>
        <fullName evidence="3">Uncharacterized protein</fullName>
    </submittedName>
</protein>
<keyword evidence="1" id="KW-0175">Coiled coil</keyword>
<name>A0A0F9FTE6_9ZZZZ</name>